<evidence type="ECO:0000256" key="2">
    <source>
        <dbReference type="SAM" id="SignalP"/>
    </source>
</evidence>
<comment type="caution">
    <text evidence="3">The sequence shown here is derived from an EMBL/GenBank/DDBJ whole genome shotgun (WGS) entry which is preliminary data.</text>
</comment>
<dbReference type="Pfam" id="PF01547">
    <property type="entry name" value="SBP_bac_1"/>
    <property type="match status" value="1"/>
</dbReference>
<evidence type="ECO:0000313" key="3">
    <source>
        <dbReference type="EMBL" id="GGG02916.1"/>
    </source>
</evidence>
<dbReference type="SUPFAM" id="SSF53850">
    <property type="entry name" value="Periplasmic binding protein-like II"/>
    <property type="match status" value="1"/>
</dbReference>
<dbReference type="Proteomes" id="UP000644756">
    <property type="component" value="Unassembled WGS sequence"/>
</dbReference>
<dbReference type="PANTHER" id="PTHR43649:SF12">
    <property type="entry name" value="DIACETYLCHITOBIOSE BINDING PROTEIN DASA"/>
    <property type="match status" value="1"/>
</dbReference>
<protein>
    <submittedName>
        <fullName evidence="3">ABC transporter substrate-binding protein</fullName>
    </submittedName>
</protein>
<dbReference type="AlphaFoldDB" id="A0A917D0H2"/>
<dbReference type="PANTHER" id="PTHR43649">
    <property type="entry name" value="ARABINOSE-BINDING PROTEIN-RELATED"/>
    <property type="match status" value="1"/>
</dbReference>
<reference evidence="3" key="1">
    <citation type="journal article" date="2014" name="Int. J. Syst. Evol. Microbiol.">
        <title>Complete genome sequence of Corynebacterium casei LMG S-19264T (=DSM 44701T), isolated from a smear-ripened cheese.</title>
        <authorList>
            <consortium name="US DOE Joint Genome Institute (JGI-PGF)"/>
            <person name="Walter F."/>
            <person name="Albersmeier A."/>
            <person name="Kalinowski J."/>
            <person name="Ruckert C."/>
        </authorList>
    </citation>
    <scope>NUCLEOTIDE SEQUENCE</scope>
    <source>
        <strain evidence="3">CGMCC 1.12987</strain>
    </source>
</reference>
<organism evidence="3 4">
    <name type="scientific">Paenibacillus abyssi</name>
    <dbReference type="NCBI Taxonomy" id="1340531"/>
    <lineage>
        <taxon>Bacteria</taxon>
        <taxon>Bacillati</taxon>
        <taxon>Bacillota</taxon>
        <taxon>Bacilli</taxon>
        <taxon>Bacillales</taxon>
        <taxon>Paenibacillaceae</taxon>
        <taxon>Paenibacillus</taxon>
    </lineage>
</organism>
<feature type="chain" id="PRO_5038756965" evidence="2">
    <location>
        <begin position="28"/>
        <end position="470"/>
    </location>
</feature>
<reference evidence="3" key="2">
    <citation type="submission" date="2020-09" db="EMBL/GenBank/DDBJ databases">
        <authorList>
            <person name="Sun Q."/>
            <person name="Zhou Y."/>
        </authorList>
    </citation>
    <scope>NUCLEOTIDE SEQUENCE</scope>
    <source>
        <strain evidence="3">CGMCC 1.12987</strain>
    </source>
</reference>
<evidence type="ECO:0000256" key="1">
    <source>
        <dbReference type="SAM" id="MobiDB-lite"/>
    </source>
</evidence>
<proteinExistence type="predicted"/>
<dbReference type="PROSITE" id="PS51257">
    <property type="entry name" value="PROKAR_LIPOPROTEIN"/>
    <property type="match status" value="1"/>
</dbReference>
<dbReference type="RefSeq" id="WP_188530934.1">
    <property type="nucleotide sequence ID" value="NZ_BMGR01000006.1"/>
</dbReference>
<feature type="compositionally biased region" description="Polar residues" evidence="1">
    <location>
        <begin position="28"/>
        <end position="38"/>
    </location>
</feature>
<dbReference type="EMBL" id="BMGR01000006">
    <property type="protein sequence ID" value="GGG02916.1"/>
    <property type="molecule type" value="Genomic_DNA"/>
</dbReference>
<dbReference type="CDD" id="cd13585">
    <property type="entry name" value="PBP2_TMBP_like"/>
    <property type="match status" value="1"/>
</dbReference>
<dbReference type="InterPro" id="IPR050490">
    <property type="entry name" value="Bact_solute-bd_prot1"/>
</dbReference>
<dbReference type="Gene3D" id="3.40.190.10">
    <property type="entry name" value="Periplasmic binding protein-like II"/>
    <property type="match status" value="2"/>
</dbReference>
<gene>
    <name evidence="3" type="ORF">GCM10010916_20010</name>
</gene>
<keyword evidence="2" id="KW-0732">Signal</keyword>
<feature type="region of interest" description="Disordered" evidence="1">
    <location>
        <begin position="28"/>
        <end position="47"/>
    </location>
</feature>
<name>A0A917D0H2_9BACL</name>
<feature type="signal peptide" evidence="2">
    <location>
        <begin position="1"/>
        <end position="27"/>
    </location>
</feature>
<dbReference type="InterPro" id="IPR006059">
    <property type="entry name" value="SBP"/>
</dbReference>
<evidence type="ECO:0000313" key="4">
    <source>
        <dbReference type="Proteomes" id="UP000644756"/>
    </source>
</evidence>
<accession>A0A917D0H2</accession>
<sequence length="470" mass="52613">MRKRLTRMSFLLLLCGLLFLSACSSNSSNQPANEGDSNTGTGSETTGSGEQVTLNGVFLGATWGQATQELAKEYEQETGVKVNIELVGRDVIYQKLALSIAGQANYDLFNVDYNWIPEFASTGSLLQLDDLIKEHNIDTSKYLPRALALTQWNGQNGSFGEGGPIYGLPQTIHPHLLWYRSDLFADETIKAEFKAKYGYDLVPPQTMDQFRDAAEFFNGKEYNGEKLYGWAAQATKGFGNVHTWLTFLYSNGADVIDWNNMTSSLSTPEAIEATQTWVDLLQYSPPGINDYTFAEVASDASQGKLAMALHWSWSAFEVDDPATSKTVGKWDFAQTPAMKESVPHLAGWSIVIPTTSKQQEEAFKFMTWLESKENDLRQAQMGGGDPVREESYADPALTDMLIEGTDVKRFRRYEALEEAMKITKARPFFPQEEKWESTVSEYLSAAQFKQMSVEEAMKQADEAVNKMLQR</sequence>
<keyword evidence="4" id="KW-1185">Reference proteome</keyword>